<evidence type="ECO:0000313" key="3">
    <source>
        <dbReference type="Proteomes" id="UP001501581"/>
    </source>
</evidence>
<dbReference type="GO" id="GO:0016787">
    <property type="term" value="F:hydrolase activity"/>
    <property type="evidence" value="ECO:0007669"/>
    <property type="project" value="UniProtKB-KW"/>
</dbReference>
<dbReference type="InterPro" id="IPR029058">
    <property type="entry name" value="AB_hydrolase_fold"/>
</dbReference>
<dbReference type="PANTHER" id="PTHR43433:SF5">
    <property type="entry name" value="AB HYDROLASE-1 DOMAIN-CONTAINING PROTEIN"/>
    <property type="match status" value="1"/>
</dbReference>
<evidence type="ECO:0000259" key="1">
    <source>
        <dbReference type="Pfam" id="PF00561"/>
    </source>
</evidence>
<keyword evidence="3" id="KW-1185">Reference proteome</keyword>
<protein>
    <submittedName>
        <fullName evidence="2">Alpha/beta hydrolase</fullName>
    </submittedName>
</protein>
<dbReference type="SUPFAM" id="SSF53474">
    <property type="entry name" value="alpha/beta-Hydrolases"/>
    <property type="match status" value="1"/>
</dbReference>
<name>A0ABN1U3N0_9ACTN</name>
<reference evidence="2 3" key="1">
    <citation type="journal article" date="2019" name="Int. J. Syst. Evol. Microbiol.">
        <title>The Global Catalogue of Microorganisms (GCM) 10K type strain sequencing project: providing services to taxonomists for standard genome sequencing and annotation.</title>
        <authorList>
            <consortium name="The Broad Institute Genomics Platform"/>
            <consortium name="The Broad Institute Genome Sequencing Center for Infectious Disease"/>
            <person name="Wu L."/>
            <person name="Ma J."/>
        </authorList>
    </citation>
    <scope>NUCLEOTIDE SEQUENCE [LARGE SCALE GENOMIC DNA]</scope>
    <source>
        <strain evidence="2 3">JCM 13008</strain>
    </source>
</reference>
<feature type="domain" description="AB hydrolase-1" evidence="1">
    <location>
        <begin position="22"/>
        <end position="273"/>
    </location>
</feature>
<dbReference type="RefSeq" id="WP_343996961.1">
    <property type="nucleotide sequence ID" value="NZ_BAAALG010000019.1"/>
</dbReference>
<gene>
    <name evidence="2" type="ORF">GCM10009668_42630</name>
</gene>
<evidence type="ECO:0000313" key="2">
    <source>
        <dbReference type="EMBL" id="GAA1115335.1"/>
    </source>
</evidence>
<dbReference type="Proteomes" id="UP001501581">
    <property type="component" value="Unassembled WGS sequence"/>
</dbReference>
<dbReference type="EMBL" id="BAAALG010000019">
    <property type="protein sequence ID" value="GAA1115335.1"/>
    <property type="molecule type" value="Genomic_DNA"/>
</dbReference>
<dbReference type="InterPro" id="IPR050471">
    <property type="entry name" value="AB_hydrolase"/>
</dbReference>
<accession>A0ABN1U3N0</accession>
<proteinExistence type="predicted"/>
<organism evidence="2 3">
    <name type="scientific">Nocardioides dubius</name>
    <dbReference type="NCBI Taxonomy" id="317019"/>
    <lineage>
        <taxon>Bacteria</taxon>
        <taxon>Bacillati</taxon>
        <taxon>Actinomycetota</taxon>
        <taxon>Actinomycetes</taxon>
        <taxon>Propionibacteriales</taxon>
        <taxon>Nocardioidaceae</taxon>
        <taxon>Nocardioides</taxon>
    </lineage>
</organism>
<comment type="caution">
    <text evidence="2">The sequence shown here is derived from an EMBL/GenBank/DDBJ whole genome shotgun (WGS) entry which is preliminary data.</text>
</comment>
<dbReference type="InterPro" id="IPR000073">
    <property type="entry name" value="AB_hydrolase_1"/>
</dbReference>
<sequence>MQTFDGLNLYVRSYGPSDAPVTVFLAHCWTADTELWHYQVRDLLGQFGHRIQLVTWDHRGHGLSDHAPLAACTVTNLGRDFAQLIDAYAPSGDLVFAGHSIGGMTMMALAEQRPDLVERVRGALFLATSSADLNTVTLGLPDLGPTLKAQLPRMLGRRANKLARGHTLFPATERRALARFLFGPGARARDIGLAMDQLVHTPSATMEGFLRDMLDHHHRTAALAAYAGKQVTVMAGDRDVLTPVHHGRVIASAIPGSKLIVLPRAGHMLPLERETAVSSTLIQMVEHALSRQLVLGKHL</sequence>
<dbReference type="Gene3D" id="3.40.50.1820">
    <property type="entry name" value="alpha/beta hydrolase"/>
    <property type="match status" value="1"/>
</dbReference>
<dbReference type="PANTHER" id="PTHR43433">
    <property type="entry name" value="HYDROLASE, ALPHA/BETA FOLD FAMILY PROTEIN"/>
    <property type="match status" value="1"/>
</dbReference>
<keyword evidence="2" id="KW-0378">Hydrolase</keyword>
<dbReference type="Pfam" id="PF00561">
    <property type="entry name" value="Abhydrolase_1"/>
    <property type="match status" value="1"/>
</dbReference>